<keyword evidence="3 5" id="KW-1133">Transmembrane helix</keyword>
<feature type="transmembrane region" description="Helical" evidence="5">
    <location>
        <begin position="56"/>
        <end position="73"/>
    </location>
</feature>
<dbReference type="RefSeq" id="WP_377362721.1">
    <property type="nucleotide sequence ID" value="NZ_JBHRYN010000010.1"/>
</dbReference>
<feature type="transmembrane region" description="Helical" evidence="5">
    <location>
        <begin position="182"/>
        <end position="203"/>
    </location>
</feature>
<feature type="transmembrane region" description="Helical" evidence="5">
    <location>
        <begin position="136"/>
        <end position="158"/>
    </location>
</feature>
<sequence length="430" mass="50036">MARTKPEDFKVEDFYFLKIKNMWRYFWSEHPAFWCICGYLFIEYFRPQSIYPAIDILPWAQLFLLGALGFSFLDKKSKIQWTQTHTWLVLFSLQIYISFIFAYNISISIEQHIQYTQWVIVFFLIVSIITSKERYYIFIVIFFMCSLKLSIGTAKIWAFRGFAFTDYGINGPQGYFQNSGELAIQMLILVSLSVYLARYMWVFSNRLEKLILSLAIITPILTIVGASSRGSQIALGLMIIVFFNKNIFKIKVLLIFVILMFSIFQFLPEEQIDRFKSMGGDGTSTQRILYWQNGIEMIKQHPFTGIGFFNFPAYFTDYYPQDINFINHKGERVAELPHNIFIQIGTDGGVLALIFYFLILKSVKIKIKKVDDNLCSQIYKGLLMGLFGFLVAGQFVSVAYYPFMWVSVTLLVALKLNFSKTESKTNISIQ</sequence>
<gene>
    <name evidence="7" type="ORF">ACFOND_08145</name>
</gene>
<evidence type="ECO:0000313" key="7">
    <source>
        <dbReference type="EMBL" id="MFC3701603.1"/>
    </source>
</evidence>
<feature type="domain" description="O-antigen ligase-related" evidence="6">
    <location>
        <begin position="215"/>
        <end position="357"/>
    </location>
</feature>
<reference evidence="8" key="1">
    <citation type="journal article" date="2019" name="Int. J. Syst. Evol. Microbiol.">
        <title>The Global Catalogue of Microorganisms (GCM) 10K type strain sequencing project: providing services to taxonomists for standard genome sequencing and annotation.</title>
        <authorList>
            <consortium name="The Broad Institute Genomics Platform"/>
            <consortium name="The Broad Institute Genome Sequencing Center for Infectious Disease"/>
            <person name="Wu L."/>
            <person name="Ma J."/>
        </authorList>
    </citation>
    <scope>NUCLEOTIDE SEQUENCE [LARGE SCALE GENOMIC DNA]</scope>
    <source>
        <strain evidence="8">CECT 8288</strain>
    </source>
</reference>
<proteinExistence type="predicted"/>
<dbReference type="GO" id="GO:0016874">
    <property type="term" value="F:ligase activity"/>
    <property type="evidence" value="ECO:0007669"/>
    <property type="project" value="UniProtKB-KW"/>
</dbReference>
<evidence type="ECO:0000256" key="4">
    <source>
        <dbReference type="ARBA" id="ARBA00023136"/>
    </source>
</evidence>
<comment type="subcellular location">
    <subcellularLocation>
        <location evidence="1">Membrane</location>
        <topology evidence="1">Multi-pass membrane protein</topology>
    </subcellularLocation>
</comment>
<evidence type="ECO:0000256" key="1">
    <source>
        <dbReference type="ARBA" id="ARBA00004141"/>
    </source>
</evidence>
<evidence type="ECO:0000256" key="2">
    <source>
        <dbReference type="ARBA" id="ARBA00022692"/>
    </source>
</evidence>
<dbReference type="PANTHER" id="PTHR37422:SF13">
    <property type="entry name" value="LIPOPOLYSACCHARIDE BIOSYNTHESIS PROTEIN PA4999-RELATED"/>
    <property type="match status" value="1"/>
</dbReference>
<name>A0ABV7WQN4_9GAMM</name>
<feature type="transmembrane region" description="Helical" evidence="5">
    <location>
        <begin position="112"/>
        <end position="129"/>
    </location>
</feature>
<feature type="transmembrane region" description="Helical" evidence="5">
    <location>
        <begin position="25"/>
        <end position="44"/>
    </location>
</feature>
<evidence type="ECO:0000256" key="3">
    <source>
        <dbReference type="ARBA" id="ARBA00022989"/>
    </source>
</evidence>
<dbReference type="Pfam" id="PF04932">
    <property type="entry name" value="Wzy_C"/>
    <property type="match status" value="1"/>
</dbReference>
<feature type="transmembrane region" description="Helical" evidence="5">
    <location>
        <begin position="340"/>
        <end position="360"/>
    </location>
</feature>
<feature type="transmembrane region" description="Helical" evidence="5">
    <location>
        <begin position="210"/>
        <end position="227"/>
    </location>
</feature>
<dbReference type="InterPro" id="IPR051533">
    <property type="entry name" value="WaaL-like"/>
</dbReference>
<evidence type="ECO:0000313" key="8">
    <source>
        <dbReference type="Proteomes" id="UP001595710"/>
    </source>
</evidence>
<feature type="transmembrane region" description="Helical" evidence="5">
    <location>
        <begin position="85"/>
        <end position="106"/>
    </location>
</feature>
<evidence type="ECO:0000256" key="5">
    <source>
        <dbReference type="SAM" id="Phobius"/>
    </source>
</evidence>
<dbReference type="InterPro" id="IPR007016">
    <property type="entry name" value="O-antigen_ligase-rel_domated"/>
</dbReference>
<dbReference type="Proteomes" id="UP001595710">
    <property type="component" value="Unassembled WGS sequence"/>
</dbReference>
<keyword evidence="4 5" id="KW-0472">Membrane</keyword>
<dbReference type="EMBL" id="JBHRYN010000010">
    <property type="protein sequence ID" value="MFC3701603.1"/>
    <property type="molecule type" value="Genomic_DNA"/>
</dbReference>
<protein>
    <submittedName>
        <fullName evidence="7">O-antigen ligase family protein</fullName>
    </submittedName>
</protein>
<evidence type="ECO:0000259" key="6">
    <source>
        <dbReference type="Pfam" id="PF04932"/>
    </source>
</evidence>
<dbReference type="PANTHER" id="PTHR37422">
    <property type="entry name" value="TEICHURONIC ACID BIOSYNTHESIS PROTEIN TUAE"/>
    <property type="match status" value="1"/>
</dbReference>
<organism evidence="7 8">
    <name type="scientific">Reinekea marina</name>
    <dbReference type="NCBI Taxonomy" id="1310421"/>
    <lineage>
        <taxon>Bacteria</taxon>
        <taxon>Pseudomonadati</taxon>
        <taxon>Pseudomonadota</taxon>
        <taxon>Gammaproteobacteria</taxon>
        <taxon>Oceanospirillales</taxon>
        <taxon>Saccharospirillaceae</taxon>
        <taxon>Reinekea</taxon>
    </lineage>
</organism>
<feature type="transmembrane region" description="Helical" evidence="5">
    <location>
        <begin position="381"/>
        <end position="403"/>
    </location>
</feature>
<comment type="caution">
    <text evidence="7">The sequence shown here is derived from an EMBL/GenBank/DDBJ whole genome shotgun (WGS) entry which is preliminary data.</text>
</comment>
<accession>A0ABV7WQN4</accession>
<keyword evidence="8" id="KW-1185">Reference proteome</keyword>
<keyword evidence="2 5" id="KW-0812">Transmembrane</keyword>
<keyword evidence="7" id="KW-0436">Ligase</keyword>
<feature type="transmembrane region" description="Helical" evidence="5">
    <location>
        <begin position="247"/>
        <end position="267"/>
    </location>
</feature>